<dbReference type="Proteomes" id="UP000011668">
    <property type="component" value="Unassembled WGS sequence"/>
</dbReference>
<protein>
    <submittedName>
        <fullName evidence="2">Uncharacterized protein</fullName>
    </submittedName>
</protein>
<evidence type="ECO:0000313" key="3">
    <source>
        <dbReference type="Proteomes" id="UP000011668"/>
    </source>
</evidence>
<feature type="transmembrane region" description="Helical" evidence="1">
    <location>
        <begin position="15"/>
        <end position="32"/>
    </location>
</feature>
<keyword evidence="1" id="KW-1133">Transmembrane helix</keyword>
<proteinExistence type="predicted"/>
<keyword evidence="3" id="KW-1185">Reference proteome</keyword>
<keyword evidence="1" id="KW-0812">Transmembrane</keyword>
<comment type="caution">
    <text evidence="2">The sequence shown here is derived from an EMBL/GenBank/DDBJ whole genome shotgun (WGS) entry which is preliminary data.</text>
</comment>
<evidence type="ECO:0000313" key="2">
    <source>
        <dbReference type="EMBL" id="ELU36781.1"/>
    </source>
</evidence>
<reference evidence="2 3" key="1">
    <citation type="journal article" date="2013" name="Nat. Commun.">
        <title>The evolution and pathogenic mechanisms of the rice sheath blight pathogen.</title>
        <authorList>
            <person name="Zheng A."/>
            <person name="Lin R."/>
            <person name="Xu L."/>
            <person name="Qin P."/>
            <person name="Tang C."/>
            <person name="Ai P."/>
            <person name="Zhang D."/>
            <person name="Liu Y."/>
            <person name="Sun Z."/>
            <person name="Feng H."/>
            <person name="Wang Y."/>
            <person name="Chen Y."/>
            <person name="Liang X."/>
            <person name="Fu R."/>
            <person name="Li Q."/>
            <person name="Zhang J."/>
            <person name="Yu X."/>
            <person name="Xie Z."/>
            <person name="Ding L."/>
            <person name="Guan P."/>
            <person name="Tang J."/>
            <person name="Liang Y."/>
            <person name="Wang S."/>
            <person name="Deng Q."/>
            <person name="Li S."/>
            <person name="Zhu J."/>
            <person name="Wang L."/>
            <person name="Liu H."/>
            <person name="Li P."/>
        </authorList>
    </citation>
    <scope>NUCLEOTIDE SEQUENCE [LARGE SCALE GENOMIC DNA]</scope>
    <source>
        <strain evidence="3">AG-1 IA</strain>
    </source>
</reference>
<organism evidence="2 3">
    <name type="scientific">Thanatephorus cucumeris (strain AG1-IA)</name>
    <name type="common">Rice sheath blight fungus</name>
    <name type="synonym">Rhizoctonia solani</name>
    <dbReference type="NCBI Taxonomy" id="983506"/>
    <lineage>
        <taxon>Eukaryota</taxon>
        <taxon>Fungi</taxon>
        <taxon>Dikarya</taxon>
        <taxon>Basidiomycota</taxon>
        <taxon>Agaricomycotina</taxon>
        <taxon>Agaricomycetes</taxon>
        <taxon>Cantharellales</taxon>
        <taxon>Ceratobasidiaceae</taxon>
        <taxon>Rhizoctonia</taxon>
        <taxon>Rhizoctonia solani AG-1</taxon>
    </lineage>
</organism>
<dbReference type="EMBL" id="AFRT01003064">
    <property type="protein sequence ID" value="ELU36781.1"/>
    <property type="molecule type" value="Genomic_DNA"/>
</dbReference>
<keyword evidence="1" id="KW-0472">Membrane</keyword>
<evidence type="ECO:0000256" key="1">
    <source>
        <dbReference type="SAM" id="Phobius"/>
    </source>
</evidence>
<accession>L8WF46</accession>
<sequence>MSITYTTPPHTSRYIAFRIAWGLYYNHVIFVYHNRRMAIIA</sequence>
<name>L8WF46_THACA</name>
<gene>
    <name evidence="2" type="ORF">AG1IA_09188</name>
</gene>
<dbReference type="AlphaFoldDB" id="L8WF46"/>
<dbReference type="HOGENOM" id="CLU_3279799_0_0_1"/>